<reference evidence="11 12" key="1">
    <citation type="submission" date="2021-05" db="EMBL/GenBank/DDBJ databases">
        <title>Complete genome of Nocardioides aquaticus KCTC 9944T isolated from meromictic and hypersaline Ekho Lake, Antarctica.</title>
        <authorList>
            <person name="Hwang K."/>
            <person name="Kim K.M."/>
            <person name="Choe H."/>
        </authorList>
    </citation>
    <scope>NUCLEOTIDE SEQUENCE [LARGE SCALE GENOMIC DNA]</scope>
    <source>
        <strain evidence="11 12">KCTC 9944</strain>
    </source>
</reference>
<dbReference type="InterPro" id="IPR036097">
    <property type="entry name" value="HisK_dim/P_sf"/>
</dbReference>
<dbReference type="SMART" id="SM00091">
    <property type="entry name" value="PAS"/>
    <property type="match status" value="1"/>
</dbReference>
<dbReference type="GO" id="GO:0004673">
    <property type="term" value="F:protein histidine kinase activity"/>
    <property type="evidence" value="ECO:0007669"/>
    <property type="project" value="UniProtKB-EC"/>
</dbReference>
<evidence type="ECO:0000259" key="10">
    <source>
        <dbReference type="PROSITE" id="PS50113"/>
    </source>
</evidence>
<dbReference type="PRINTS" id="PR00344">
    <property type="entry name" value="BCTRLSENSOR"/>
</dbReference>
<dbReference type="SMART" id="SM00387">
    <property type="entry name" value="HATPase_c"/>
    <property type="match status" value="1"/>
</dbReference>
<dbReference type="SUPFAM" id="SSF55874">
    <property type="entry name" value="ATPase domain of HSP90 chaperone/DNA topoisomerase II/histidine kinase"/>
    <property type="match status" value="1"/>
</dbReference>
<dbReference type="CDD" id="cd00130">
    <property type="entry name" value="PAS"/>
    <property type="match status" value="1"/>
</dbReference>
<evidence type="ECO:0000256" key="2">
    <source>
        <dbReference type="ARBA" id="ARBA00004236"/>
    </source>
</evidence>
<dbReference type="EC" id="2.7.13.3" evidence="3"/>
<dbReference type="PANTHER" id="PTHR43047">
    <property type="entry name" value="TWO-COMPONENT HISTIDINE PROTEIN KINASE"/>
    <property type="match status" value="1"/>
</dbReference>
<dbReference type="PANTHER" id="PTHR43047:SF72">
    <property type="entry name" value="OSMOSENSING HISTIDINE PROTEIN KINASE SLN1"/>
    <property type="match status" value="1"/>
</dbReference>
<dbReference type="InterPro" id="IPR004358">
    <property type="entry name" value="Sig_transdc_His_kin-like_C"/>
</dbReference>
<evidence type="ECO:0000256" key="6">
    <source>
        <dbReference type="ARBA" id="ARBA00022777"/>
    </source>
</evidence>
<feature type="domain" description="PAS" evidence="9">
    <location>
        <begin position="34"/>
        <end position="104"/>
    </location>
</feature>
<dbReference type="PROSITE" id="PS50112">
    <property type="entry name" value="PAS"/>
    <property type="match status" value="1"/>
</dbReference>
<dbReference type="Proteomes" id="UP000679307">
    <property type="component" value="Chromosome"/>
</dbReference>
<dbReference type="InterPro" id="IPR000700">
    <property type="entry name" value="PAS-assoc_C"/>
</dbReference>
<dbReference type="SUPFAM" id="SSF55785">
    <property type="entry name" value="PYP-like sensor domain (PAS domain)"/>
    <property type="match status" value="2"/>
</dbReference>
<dbReference type="SUPFAM" id="SSF47384">
    <property type="entry name" value="Homodimeric domain of signal transducing histidine kinase"/>
    <property type="match status" value="1"/>
</dbReference>
<dbReference type="InterPro" id="IPR000014">
    <property type="entry name" value="PAS"/>
</dbReference>
<dbReference type="InterPro" id="IPR036890">
    <property type="entry name" value="HATPase_C_sf"/>
</dbReference>
<keyword evidence="7" id="KW-0902">Two-component regulatory system</keyword>
<protein>
    <recommendedName>
        <fullName evidence="3">histidine kinase</fullName>
        <ecNumber evidence="3">2.7.13.3</ecNumber>
    </recommendedName>
</protein>
<gene>
    <name evidence="11" type="primary">phoR_1</name>
    <name evidence="11" type="ORF">ENKNEFLB_00762</name>
</gene>
<dbReference type="Pfam" id="PF00989">
    <property type="entry name" value="PAS"/>
    <property type="match status" value="1"/>
</dbReference>
<dbReference type="InterPro" id="IPR001610">
    <property type="entry name" value="PAC"/>
</dbReference>
<dbReference type="NCBIfam" id="TIGR00229">
    <property type="entry name" value="sensory_box"/>
    <property type="match status" value="1"/>
</dbReference>
<keyword evidence="6" id="KW-0418">Kinase</keyword>
<dbReference type="Pfam" id="PF00512">
    <property type="entry name" value="HisKA"/>
    <property type="match status" value="1"/>
</dbReference>
<evidence type="ECO:0000313" key="11">
    <source>
        <dbReference type="EMBL" id="QVT78385.1"/>
    </source>
</evidence>
<dbReference type="CDD" id="cd00082">
    <property type="entry name" value="HisKA"/>
    <property type="match status" value="1"/>
</dbReference>
<comment type="catalytic activity">
    <reaction evidence="1">
        <text>ATP + protein L-histidine = ADP + protein N-phospho-L-histidine.</text>
        <dbReference type="EC" id="2.7.13.3"/>
    </reaction>
</comment>
<feature type="domain" description="Histidine kinase" evidence="8">
    <location>
        <begin position="303"/>
        <end position="519"/>
    </location>
</feature>
<dbReference type="Pfam" id="PF02518">
    <property type="entry name" value="HATPase_c"/>
    <property type="match status" value="1"/>
</dbReference>
<organism evidence="11 12">
    <name type="scientific">Nocardioides aquaticus</name>
    <dbReference type="NCBI Taxonomy" id="160826"/>
    <lineage>
        <taxon>Bacteria</taxon>
        <taxon>Bacillati</taxon>
        <taxon>Actinomycetota</taxon>
        <taxon>Actinomycetes</taxon>
        <taxon>Propionibacteriales</taxon>
        <taxon>Nocardioidaceae</taxon>
        <taxon>Nocardioides</taxon>
    </lineage>
</organism>
<dbReference type="Gene3D" id="3.30.450.20">
    <property type="entry name" value="PAS domain"/>
    <property type="match status" value="2"/>
</dbReference>
<dbReference type="Gene3D" id="3.30.565.10">
    <property type="entry name" value="Histidine kinase-like ATPase, C-terminal domain"/>
    <property type="match status" value="1"/>
</dbReference>
<dbReference type="InterPro" id="IPR005467">
    <property type="entry name" value="His_kinase_dom"/>
</dbReference>
<proteinExistence type="predicted"/>
<dbReference type="InterPro" id="IPR013767">
    <property type="entry name" value="PAS_fold"/>
</dbReference>
<accession>A0ABX8EES4</accession>
<name>A0ABX8EES4_9ACTN</name>
<evidence type="ECO:0000256" key="3">
    <source>
        <dbReference type="ARBA" id="ARBA00012438"/>
    </source>
</evidence>
<dbReference type="InterPro" id="IPR035965">
    <property type="entry name" value="PAS-like_dom_sf"/>
</dbReference>
<dbReference type="InterPro" id="IPR003661">
    <property type="entry name" value="HisK_dim/P_dom"/>
</dbReference>
<keyword evidence="5 11" id="KW-0808">Transferase</keyword>
<dbReference type="CDD" id="cd00075">
    <property type="entry name" value="HATPase"/>
    <property type="match status" value="1"/>
</dbReference>
<dbReference type="EMBL" id="CP075371">
    <property type="protein sequence ID" value="QVT78385.1"/>
    <property type="molecule type" value="Genomic_DNA"/>
</dbReference>
<dbReference type="SMART" id="SM00086">
    <property type="entry name" value="PAC"/>
    <property type="match status" value="2"/>
</dbReference>
<dbReference type="Gene3D" id="1.10.287.130">
    <property type="match status" value="1"/>
</dbReference>
<keyword evidence="12" id="KW-1185">Reference proteome</keyword>
<keyword evidence="4" id="KW-0597">Phosphoprotein</keyword>
<evidence type="ECO:0000256" key="7">
    <source>
        <dbReference type="ARBA" id="ARBA00023012"/>
    </source>
</evidence>
<evidence type="ECO:0000256" key="5">
    <source>
        <dbReference type="ARBA" id="ARBA00022679"/>
    </source>
</evidence>
<dbReference type="RefSeq" id="WP_214057971.1">
    <property type="nucleotide sequence ID" value="NZ_BAAAHS010000194.1"/>
</dbReference>
<evidence type="ECO:0000256" key="4">
    <source>
        <dbReference type="ARBA" id="ARBA00022553"/>
    </source>
</evidence>
<evidence type="ECO:0000313" key="12">
    <source>
        <dbReference type="Proteomes" id="UP000679307"/>
    </source>
</evidence>
<dbReference type="SMART" id="SM00388">
    <property type="entry name" value="HisKA"/>
    <property type="match status" value="1"/>
</dbReference>
<comment type="subcellular location">
    <subcellularLocation>
        <location evidence="2">Cell membrane</location>
    </subcellularLocation>
</comment>
<evidence type="ECO:0000259" key="9">
    <source>
        <dbReference type="PROSITE" id="PS50112"/>
    </source>
</evidence>
<sequence>MDRRRTPDPTALDAARLGRLRADQDSPRDVREGDHALWQLTVEHSPVGMCLVNLEGDLVMPNRAFAEMIGYTQAEVRGLTFQELTHPDDLGEDVALFEQALRGERTSYRLVKRYLHADGSVVWGDLSVALMRASDGTPLHFISQVLDVTTQRQDRERLAQAMAAVERERSLSQAVLDTVDVGLVLVDRDGGAERVNRRQLAILAMADPDGLLSSTGHNGHFYAADGTTPLTVDQMPTMRAVCGEEFDDDRVWVGPDRASRRALSVSARTVRDAAGEAVGAALAFSDVTDLVTALQAREVFESSVSHELRTPLTSVLGHLELVLDDPGLSEAATRQLRVAQRNATRLQYLVSDLLDPAARGLGTLELLRAPTDVAALVRDVVATGSAEARAAQIAVVAHADDCVRAVVDVHRVHQVLDNLVSNAVKYTDPGGSVDVTVEADEDEVTLSVTDTGIGIAPDDLERLFEPFFRADHARERVAPGVGLGLGIARSIVVAHGGRLEVDSTPGAGSTFCVVLPRGDHAVRDLRPDH</sequence>
<dbReference type="PROSITE" id="PS50109">
    <property type="entry name" value="HIS_KIN"/>
    <property type="match status" value="1"/>
</dbReference>
<evidence type="ECO:0000259" key="8">
    <source>
        <dbReference type="PROSITE" id="PS50109"/>
    </source>
</evidence>
<dbReference type="InterPro" id="IPR003594">
    <property type="entry name" value="HATPase_dom"/>
</dbReference>
<dbReference type="PROSITE" id="PS50113">
    <property type="entry name" value="PAC"/>
    <property type="match status" value="1"/>
</dbReference>
<evidence type="ECO:0000256" key="1">
    <source>
        <dbReference type="ARBA" id="ARBA00000085"/>
    </source>
</evidence>
<feature type="domain" description="PAC" evidence="10">
    <location>
        <begin position="104"/>
        <end position="160"/>
    </location>
</feature>